<evidence type="ECO:0000256" key="8">
    <source>
        <dbReference type="ARBA" id="ARBA00047664"/>
    </source>
</evidence>
<evidence type="ECO:0000256" key="3">
    <source>
        <dbReference type="ARBA" id="ARBA00022679"/>
    </source>
</evidence>
<dbReference type="EMBL" id="JACRDE010000304">
    <property type="protein sequence ID" value="MBI5250085.1"/>
    <property type="molecule type" value="Genomic_DNA"/>
</dbReference>
<feature type="domain" description="Formyl transferase N-terminal" evidence="9">
    <location>
        <begin position="89"/>
        <end position="192"/>
    </location>
</feature>
<comment type="pathway">
    <text evidence="1">Purine metabolism; IMP biosynthesis via de novo pathway; N(2)-formyl-N(1)-(5-phospho-D-ribosyl)glycinamide from N(1)-(5-phospho-D-ribosyl)glycinamide (10-formyl THF route): step 1/1.</text>
</comment>
<comment type="caution">
    <text evidence="10">The sequence shown here is derived from an EMBL/GenBank/DDBJ whole genome shotgun (WGS) entry which is preliminary data.</text>
</comment>
<proteinExistence type="inferred from homology"/>
<keyword evidence="4" id="KW-0658">Purine biosynthesis</keyword>
<dbReference type="EC" id="2.1.2.2" evidence="2"/>
<reference evidence="10" key="1">
    <citation type="submission" date="2020-07" db="EMBL/GenBank/DDBJ databases">
        <title>Huge and variable diversity of episymbiotic CPR bacteria and DPANN archaea in groundwater ecosystems.</title>
        <authorList>
            <person name="He C.Y."/>
            <person name="Keren R."/>
            <person name="Whittaker M."/>
            <person name="Farag I.F."/>
            <person name="Doudna J."/>
            <person name="Cate J.H.D."/>
            <person name="Banfield J.F."/>
        </authorList>
    </citation>
    <scope>NUCLEOTIDE SEQUENCE</scope>
    <source>
        <strain evidence="10">NC_groundwater_1664_Pr3_B-0.1um_52_9</strain>
    </source>
</reference>
<dbReference type="AlphaFoldDB" id="A0A9D6V107"/>
<evidence type="ECO:0000313" key="11">
    <source>
        <dbReference type="Proteomes" id="UP000807825"/>
    </source>
</evidence>
<evidence type="ECO:0000259" key="9">
    <source>
        <dbReference type="Pfam" id="PF00551"/>
    </source>
</evidence>
<comment type="catalytic activity">
    <reaction evidence="8">
        <text>N(1)-(5-phospho-beta-D-ribosyl)glycinamide + (6R)-10-formyltetrahydrofolate = N(2)-formyl-N(1)-(5-phospho-beta-D-ribosyl)glycinamide + (6S)-5,6,7,8-tetrahydrofolate + H(+)</text>
        <dbReference type="Rhea" id="RHEA:15053"/>
        <dbReference type="ChEBI" id="CHEBI:15378"/>
        <dbReference type="ChEBI" id="CHEBI:57453"/>
        <dbReference type="ChEBI" id="CHEBI:143788"/>
        <dbReference type="ChEBI" id="CHEBI:147286"/>
        <dbReference type="ChEBI" id="CHEBI:195366"/>
        <dbReference type="EC" id="2.1.2.2"/>
    </reaction>
</comment>
<dbReference type="PROSITE" id="PS00373">
    <property type="entry name" value="GART"/>
    <property type="match status" value="1"/>
</dbReference>
<dbReference type="PANTHER" id="PTHR43369">
    <property type="entry name" value="PHOSPHORIBOSYLGLYCINAMIDE FORMYLTRANSFERASE"/>
    <property type="match status" value="1"/>
</dbReference>
<evidence type="ECO:0000256" key="1">
    <source>
        <dbReference type="ARBA" id="ARBA00005054"/>
    </source>
</evidence>
<dbReference type="InterPro" id="IPR002376">
    <property type="entry name" value="Formyl_transf_N"/>
</dbReference>
<evidence type="ECO:0000256" key="5">
    <source>
        <dbReference type="ARBA" id="ARBA00038440"/>
    </source>
</evidence>
<evidence type="ECO:0000256" key="4">
    <source>
        <dbReference type="ARBA" id="ARBA00022755"/>
    </source>
</evidence>
<dbReference type="InterPro" id="IPR036477">
    <property type="entry name" value="Formyl_transf_N_sf"/>
</dbReference>
<comment type="similarity">
    <text evidence="5">Belongs to the GART family.</text>
</comment>
<evidence type="ECO:0000256" key="6">
    <source>
        <dbReference type="ARBA" id="ARBA00041324"/>
    </source>
</evidence>
<dbReference type="GO" id="GO:0005737">
    <property type="term" value="C:cytoplasm"/>
    <property type="evidence" value="ECO:0007669"/>
    <property type="project" value="TreeGrafter"/>
</dbReference>
<accession>A0A9D6V107</accession>
<dbReference type="PANTHER" id="PTHR43369:SF2">
    <property type="entry name" value="PHOSPHORIBOSYLGLYCINAMIDE FORMYLTRANSFERASE"/>
    <property type="match status" value="1"/>
</dbReference>
<name>A0A9D6V107_9BACT</name>
<dbReference type="Gene3D" id="3.40.50.170">
    <property type="entry name" value="Formyl transferase, N-terminal domain"/>
    <property type="match status" value="1"/>
</dbReference>
<dbReference type="Proteomes" id="UP000807825">
    <property type="component" value="Unassembled WGS sequence"/>
</dbReference>
<gene>
    <name evidence="10" type="ORF">HY912_11385</name>
</gene>
<evidence type="ECO:0000256" key="2">
    <source>
        <dbReference type="ARBA" id="ARBA00012254"/>
    </source>
</evidence>
<keyword evidence="3" id="KW-0808">Transferase</keyword>
<organism evidence="10 11">
    <name type="scientific">Desulfomonile tiedjei</name>
    <dbReference type="NCBI Taxonomy" id="2358"/>
    <lineage>
        <taxon>Bacteria</taxon>
        <taxon>Pseudomonadati</taxon>
        <taxon>Thermodesulfobacteriota</taxon>
        <taxon>Desulfomonilia</taxon>
        <taxon>Desulfomonilales</taxon>
        <taxon>Desulfomonilaceae</taxon>
        <taxon>Desulfomonile</taxon>
    </lineage>
</organism>
<evidence type="ECO:0000256" key="7">
    <source>
        <dbReference type="ARBA" id="ARBA00041682"/>
    </source>
</evidence>
<dbReference type="InterPro" id="IPR001555">
    <property type="entry name" value="GART_AS"/>
</dbReference>
<dbReference type="Pfam" id="PF00551">
    <property type="entry name" value="Formyl_trans_N"/>
    <property type="match status" value="1"/>
</dbReference>
<protein>
    <recommendedName>
        <fullName evidence="2">phosphoribosylglycinamide formyltransferase 1</fullName>
        <ecNumber evidence="2">2.1.2.2</ecNumber>
    </recommendedName>
    <alternativeName>
        <fullName evidence="7">5'-phosphoribosylglycinamide transformylase</fullName>
    </alternativeName>
    <alternativeName>
        <fullName evidence="6">GAR transformylase</fullName>
    </alternativeName>
</protein>
<dbReference type="GO" id="GO:0006189">
    <property type="term" value="P:'de novo' IMP biosynthetic process"/>
    <property type="evidence" value="ECO:0007669"/>
    <property type="project" value="TreeGrafter"/>
</dbReference>
<dbReference type="SUPFAM" id="SSF53328">
    <property type="entry name" value="Formyltransferase"/>
    <property type="match status" value="1"/>
</dbReference>
<sequence>MALKMGWLSTGRDPAARNLLQTVYADLTNNKIPASIEWIFTHRDTGDASPNDEYFQREMFFDLAASLKIPVGTFSHVRFMPELRKRGIAESPSAAEASPALEEWRNLFGREVMKVVNVLPPADIVIMAGYMLIIGDPELDGMVLVNIHPALPWGPRGTWQEVIHQLIAEGAQEHGIMVHLVTKTLDRGPVISYCRFAIRGQGWDELWDQWKKDVQPESSREERENHPLFKKIRAEGEIRELPLLRNAIRELAFGNIVIRDRKILVGGTPQESGVELTGMIERQL</sequence>
<dbReference type="GO" id="GO:0004644">
    <property type="term" value="F:phosphoribosylglycinamide formyltransferase activity"/>
    <property type="evidence" value="ECO:0007669"/>
    <property type="project" value="UniProtKB-EC"/>
</dbReference>
<evidence type="ECO:0000313" key="10">
    <source>
        <dbReference type="EMBL" id="MBI5250085.1"/>
    </source>
</evidence>